<proteinExistence type="inferred from homology"/>
<organism evidence="8 9">
    <name type="scientific">Alkanindiges illinoisensis</name>
    <dbReference type="NCBI Taxonomy" id="197183"/>
    <lineage>
        <taxon>Bacteria</taxon>
        <taxon>Pseudomonadati</taxon>
        <taxon>Pseudomonadota</taxon>
        <taxon>Gammaproteobacteria</taxon>
        <taxon>Moraxellales</taxon>
        <taxon>Moraxellaceae</taxon>
        <taxon>Alkanindiges</taxon>
    </lineage>
</organism>
<dbReference type="EMBL" id="SNTY01000006">
    <property type="protein sequence ID" value="TEU30591.1"/>
    <property type="molecule type" value="Genomic_DNA"/>
</dbReference>
<evidence type="ECO:0000313" key="9">
    <source>
        <dbReference type="Proteomes" id="UP000297834"/>
    </source>
</evidence>
<dbReference type="GO" id="GO:0046677">
    <property type="term" value="P:response to antibiotic"/>
    <property type="evidence" value="ECO:0007669"/>
    <property type="project" value="UniProtKB-UniRule"/>
</dbReference>
<evidence type="ECO:0000313" key="8">
    <source>
        <dbReference type="EMBL" id="TEU30591.1"/>
    </source>
</evidence>
<evidence type="ECO:0000256" key="2">
    <source>
        <dbReference type="ARBA" id="ARBA00009009"/>
    </source>
</evidence>
<dbReference type="PANTHER" id="PTHR35333">
    <property type="entry name" value="BETA-LACTAMASE"/>
    <property type="match status" value="1"/>
</dbReference>
<comment type="similarity">
    <text evidence="2 6">Belongs to the class-A beta-lactamase family.</text>
</comment>
<evidence type="ECO:0000256" key="5">
    <source>
        <dbReference type="ARBA" id="ARBA00023251"/>
    </source>
</evidence>
<comment type="caution">
    <text evidence="8">The sequence shown here is derived from an EMBL/GenBank/DDBJ whole genome shotgun (WGS) entry which is preliminary data.</text>
</comment>
<accession>A0A4Y7XFG6</accession>
<name>A0A4Y7XFG6_9GAMM</name>
<dbReference type="InterPro" id="IPR045155">
    <property type="entry name" value="Beta-lactam_cat"/>
</dbReference>
<keyword evidence="9" id="KW-1185">Reference proteome</keyword>
<keyword evidence="4 6" id="KW-0378">Hydrolase</keyword>
<evidence type="ECO:0000259" key="7">
    <source>
        <dbReference type="Pfam" id="PF13354"/>
    </source>
</evidence>
<evidence type="ECO:0000256" key="1">
    <source>
        <dbReference type="ARBA" id="ARBA00001526"/>
    </source>
</evidence>
<evidence type="ECO:0000256" key="6">
    <source>
        <dbReference type="RuleBase" id="RU361140"/>
    </source>
</evidence>
<dbReference type="RefSeq" id="WP_134243145.1">
    <property type="nucleotide sequence ID" value="NZ_SNTY01000006.1"/>
</dbReference>
<dbReference type="InterPro" id="IPR000871">
    <property type="entry name" value="Beta-lactam_class-A"/>
</dbReference>
<protein>
    <recommendedName>
        <fullName evidence="3 6">Beta-lactamase</fullName>
        <ecNumber evidence="3 6">3.5.2.6</ecNumber>
    </recommendedName>
</protein>
<dbReference type="OrthoDB" id="9784149at2"/>
<gene>
    <name evidence="8" type="primary">bla</name>
    <name evidence="8" type="ORF">E2B99_00965</name>
</gene>
<dbReference type="EC" id="3.5.2.6" evidence="3 6"/>
<dbReference type="Pfam" id="PF13354">
    <property type="entry name" value="Beta-lactamase2"/>
    <property type="match status" value="1"/>
</dbReference>
<dbReference type="InterPro" id="IPR023650">
    <property type="entry name" value="Beta-lactam_class-A_AS"/>
</dbReference>
<keyword evidence="5 6" id="KW-0046">Antibiotic resistance</keyword>
<dbReference type="PROSITE" id="PS00146">
    <property type="entry name" value="BETA_LACTAMASE_A"/>
    <property type="match status" value="1"/>
</dbReference>
<comment type="catalytic activity">
    <reaction evidence="1 6">
        <text>a beta-lactam + H2O = a substituted beta-amino acid</text>
        <dbReference type="Rhea" id="RHEA:20401"/>
        <dbReference type="ChEBI" id="CHEBI:15377"/>
        <dbReference type="ChEBI" id="CHEBI:35627"/>
        <dbReference type="ChEBI" id="CHEBI:140347"/>
        <dbReference type="EC" id="3.5.2.6"/>
    </reaction>
</comment>
<dbReference type="AlphaFoldDB" id="A0A4Y7XFG6"/>
<dbReference type="GO" id="GO:0008800">
    <property type="term" value="F:beta-lactamase activity"/>
    <property type="evidence" value="ECO:0007669"/>
    <property type="project" value="UniProtKB-UniRule"/>
</dbReference>
<dbReference type="NCBIfam" id="NF033103">
    <property type="entry name" value="bla_class_A"/>
    <property type="match status" value="1"/>
</dbReference>
<dbReference type="PRINTS" id="PR00118">
    <property type="entry name" value="BLACTAMASEA"/>
</dbReference>
<dbReference type="Proteomes" id="UP000297834">
    <property type="component" value="Unassembled WGS sequence"/>
</dbReference>
<sequence length="326" mass="35459">MQSFLSRRSVVLALLSAPLLPGCASLHSGFSTANRKRSLLMDDPAQAQQPSLPPTAVQQSVIQQVNVFLSQLEKQAQGRLGLSAMNTANQMRIDYRASERFPLCSTFKLVAVAAILQQSMHNSILLQQHIDFTFQQVQDSGYAPITAQHVDRGMTVSELCAACISYSDNAAANLLLQILGGPAALTRFARSIGDHNFRLDRWEPALNTALPQDERDTSTPAAMTDTLQRLLLGNVLAPTQRELLLYWLKNNTTGNARIRAGVPNSWIVGDKTGTGAYGTSNDIGIVWPTQQAPIILAIYFTCPDKTAKPNDAIIASASKIVCQALR</sequence>
<evidence type="ECO:0000256" key="4">
    <source>
        <dbReference type="ARBA" id="ARBA00022801"/>
    </source>
</evidence>
<dbReference type="PANTHER" id="PTHR35333:SF3">
    <property type="entry name" value="BETA-LACTAMASE-TYPE TRANSPEPTIDASE FOLD CONTAINING PROTEIN"/>
    <property type="match status" value="1"/>
</dbReference>
<evidence type="ECO:0000256" key="3">
    <source>
        <dbReference type="ARBA" id="ARBA00012865"/>
    </source>
</evidence>
<dbReference type="InterPro" id="IPR012338">
    <property type="entry name" value="Beta-lactam/transpept-like"/>
</dbReference>
<dbReference type="Gene3D" id="3.40.710.10">
    <property type="entry name" value="DD-peptidase/beta-lactamase superfamily"/>
    <property type="match status" value="1"/>
</dbReference>
<reference evidence="8 9" key="1">
    <citation type="submission" date="2019-03" db="EMBL/GenBank/DDBJ databases">
        <title>Alkanindiges illinoisensis: a potential pathogenic isolated from ascites of a gastric cancer patient with abdominal metastasis.</title>
        <authorList>
            <person name="Hu X."/>
            <person name="Yang B."/>
            <person name="Yan X."/>
            <person name="Lin L."/>
            <person name="Zhao H."/>
            <person name="Zhou F."/>
            <person name="Su B."/>
            <person name="Chen J."/>
            <person name="Rui Y."/>
            <person name="Wang Q."/>
            <person name="Zheng L."/>
        </authorList>
    </citation>
    <scope>NUCLEOTIDE SEQUENCE [LARGE SCALE GENOMIC DNA]</scope>
    <source>
        <strain evidence="8 9">NFYY 23406</strain>
    </source>
</reference>
<dbReference type="GO" id="GO:0030655">
    <property type="term" value="P:beta-lactam antibiotic catabolic process"/>
    <property type="evidence" value="ECO:0007669"/>
    <property type="project" value="InterPro"/>
</dbReference>
<dbReference type="SUPFAM" id="SSF56601">
    <property type="entry name" value="beta-lactamase/transpeptidase-like"/>
    <property type="match status" value="1"/>
</dbReference>
<dbReference type="STRING" id="1120977.GCA_000619845_01795"/>
<feature type="domain" description="Beta-lactamase class A catalytic" evidence="7">
    <location>
        <begin position="83"/>
        <end position="299"/>
    </location>
</feature>